<dbReference type="PROSITE" id="PS00591">
    <property type="entry name" value="GH10_1"/>
    <property type="match status" value="1"/>
</dbReference>
<dbReference type="Pfam" id="PF18459">
    <property type="entry name" value="PCSK9_C1"/>
    <property type="match status" value="1"/>
</dbReference>
<evidence type="ECO:0000256" key="6">
    <source>
        <dbReference type="ARBA" id="ARBA00023326"/>
    </source>
</evidence>
<keyword evidence="2" id="KW-0677">Repeat</keyword>
<dbReference type="Gene3D" id="2.60.120.690">
    <property type="entry name" value="Proprotein convertase subtilisin/kexin type 9"/>
    <property type="match status" value="2"/>
</dbReference>
<evidence type="ECO:0000313" key="11">
    <source>
        <dbReference type="Proteomes" id="UP001283361"/>
    </source>
</evidence>
<dbReference type="SUPFAM" id="SSF49785">
    <property type="entry name" value="Galactose-binding domain-like"/>
    <property type="match status" value="1"/>
</dbReference>
<keyword evidence="6" id="KW-0624">Polysaccharide degradation</keyword>
<dbReference type="InterPro" id="IPR008979">
    <property type="entry name" value="Galactose-bd-like_sf"/>
</dbReference>
<dbReference type="GO" id="GO:0031176">
    <property type="term" value="F:endo-1,4-beta-xylanase activity"/>
    <property type="evidence" value="ECO:0007669"/>
    <property type="project" value="UniProtKB-ARBA"/>
</dbReference>
<dbReference type="InterPro" id="IPR017853">
    <property type="entry name" value="GH"/>
</dbReference>
<feature type="domain" description="GH10" evidence="9">
    <location>
        <begin position="227"/>
        <end position="497"/>
    </location>
</feature>
<evidence type="ECO:0000313" key="10">
    <source>
        <dbReference type="EMBL" id="KAK3743227.1"/>
    </source>
</evidence>
<comment type="caution">
    <text evidence="10">The sequence shown here is derived from an EMBL/GenBank/DDBJ whole genome shotgun (WGS) entry which is preliminary data.</text>
</comment>
<evidence type="ECO:0000259" key="9">
    <source>
        <dbReference type="PROSITE" id="PS51760"/>
    </source>
</evidence>
<feature type="active site" description="Nucleophile" evidence="7">
    <location>
        <position position="439"/>
    </location>
</feature>
<keyword evidence="8" id="KW-0732">Signal</keyword>
<dbReference type="InterPro" id="IPR044846">
    <property type="entry name" value="GH10"/>
</dbReference>
<evidence type="ECO:0000256" key="2">
    <source>
        <dbReference type="ARBA" id="ARBA00022737"/>
    </source>
</evidence>
<feature type="chain" id="PRO_5041956971" description="GH10 domain-containing protein" evidence="8">
    <location>
        <begin position="19"/>
        <end position="838"/>
    </location>
</feature>
<dbReference type="SUPFAM" id="SSF51445">
    <property type="entry name" value="(Trans)glycosidases"/>
    <property type="match status" value="1"/>
</dbReference>
<keyword evidence="11" id="KW-1185">Reference proteome</keyword>
<dbReference type="InterPro" id="IPR003305">
    <property type="entry name" value="CenC_carb-bd"/>
</dbReference>
<dbReference type="GO" id="GO:0000272">
    <property type="term" value="P:polysaccharide catabolic process"/>
    <property type="evidence" value="ECO:0007669"/>
    <property type="project" value="UniProtKB-KW"/>
</dbReference>
<dbReference type="SMART" id="SM00633">
    <property type="entry name" value="Glyco_10"/>
    <property type="match status" value="1"/>
</dbReference>
<gene>
    <name evidence="10" type="ORF">RRG08_064079</name>
</gene>
<evidence type="ECO:0000256" key="7">
    <source>
        <dbReference type="PROSITE-ProRule" id="PRU10061"/>
    </source>
</evidence>
<protein>
    <recommendedName>
        <fullName evidence="9">GH10 domain-containing protein</fullName>
    </recommendedName>
</protein>
<dbReference type="AlphaFoldDB" id="A0AAE0YFA1"/>
<dbReference type="Pfam" id="PF02018">
    <property type="entry name" value="CBM_4_9"/>
    <property type="match status" value="1"/>
</dbReference>
<dbReference type="Pfam" id="PF00331">
    <property type="entry name" value="Glyco_hydro_10"/>
    <property type="match status" value="1"/>
</dbReference>
<keyword evidence="3" id="KW-0378">Hydrolase</keyword>
<accession>A0AAE0YFA1</accession>
<evidence type="ECO:0000256" key="4">
    <source>
        <dbReference type="ARBA" id="ARBA00023277"/>
    </source>
</evidence>
<organism evidence="10 11">
    <name type="scientific">Elysia crispata</name>
    <name type="common">lettuce slug</name>
    <dbReference type="NCBI Taxonomy" id="231223"/>
    <lineage>
        <taxon>Eukaryota</taxon>
        <taxon>Metazoa</taxon>
        <taxon>Spiralia</taxon>
        <taxon>Lophotrochozoa</taxon>
        <taxon>Mollusca</taxon>
        <taxon>Gastropoda</taxon>
        <taxon>Heterobranchia</taxon>
        <taxon>Euthyneura</taxon>
        <taxon>Panpulmonata</taxon>
        <taxon>Sacoglossa</taxon>
        <taxon>Placobranchoidea</taxon>
        <taxon>Plakobranchidae</taxon>
        <taxon>Elysia</taxon>
    </lineage>
</organism>
<dbReference type="InterPro" id="IPR001000">
    <property type="entry name" value="GH10_dom"/>
</dbReference>
<proteinExistence type="inferred from homology"/>
<dbReference type="PANTHER" id="PTHR31490">
    <property type="entry name" value="GLYCOSYL HYDROLASE"/>
    <property type="match status" value="1"/>
</dbReference>
<name>A0AAE0YFA1_9GAST</name>
<evidence type="ECO:0000256" key="5">
    <source>
        <dbReference type="ARBA" id="ARBA00023295"/>
    </source>
</evidence>
<sequence>MKLATLILCTSMCILVESLSELLKNPGFEQGTSNWQHDGFNMEAEFTHVHSGLSSVKCTGRSKSNQGPRQQVYVTPGGRYAFRAYIQLIDSVDIHLYEKVVVKIRFTWKDDGPVTYFVVCSRPNLSSVDGWVQIGADFAVPDREYTEAILYLRGLSPEVSFYFDDASLKEIPENLNWESEANTRIEQLRKSNLHLKFNIGSNLNRKDLIVQLDLSKHKFGFGSLVRAENMIHPDFTQYRNVVYHMFNWATLQDYKWKFNQGNRTHPDYSAAVKATDELLKNGLKVRGHCMFWATEGHVPGYVDSLSAAETRQEVENHMKYMTSISKGKLAHWDVNNELVHGNYLERKTKDPNFTKYLFKTVHAQDPVPKLCLNDYNVVARGDVTLAYLAQIQDFKRANVGLGAVGVQSHLTDFTEPDTTLMKNRLDILAQAGLPIWITELDVGTEDETARADWYEKVLRLYFSHPAVQGVIFWGFWDHHMDPIQSLVHGCTFELAEAGRRFLRLTKQEWSTHVNQSLESSPTMDVRGFRGVYDLTVWYKGKPVKHRTLTLGKTDKNLTIGIYGDGSEIQLPVKVDPFASVDTDPKTSSRRLRTLGQASSSSKADTLTCTSRQSGVSAVGIDNFVDVSCQDGEVLTGCSSWMVNNDWRREGEQIVMVNGRPTCRAADGYLALAGVQAQARCCSRRGLTCTYRTAGPSGSGIDDQVEVPCTGGTHPLGCSTWTWNSHSDGSYFTNSSCISQNDDPKVGVYSYAACCAGLSGQCSTVYSQLSGQAIGDVATVNCPSGQVMTGCNVYSKFARAAGAQITTLSGVTSCRAVNGFARYGGEVGVQAIATCCPRS</sequence>
<dbReference type="PANTHER" id="PTHR31490:SF1">
    <property type="entry name" value="ENDO-1,4-BETA-XYLANASE 1"/>
    <property type="match status" value="1"/>
</dbReference>
<evidence type="ECO:0000256" key="8">
    <source>
        <dbReference type="SAM" id="SignalP"/>
    </source>
</evidence>
<comment type="similarity">
    <text evidence="1">Belongs to the glycosyl hydrolase 10 (cellulase F) family.</text>
</comment>
<evidence type="ECO:0000256" key="1">
    <source>
        <dbReference type="ARBA" id="ARBA00007495"/>
    </source>
</evidence>
<evidence type="ECO:0000256" key="3">
    <source>
        <dbReference type="ARBA" id="ARBA00022801"/>
    </source>
</evidence>
<keyword evidence="5" id="KW-0326">Glycosidase</keyword>
<dbReference type="InterPro" id="IPR041254">
    <property type="entry name" value="PCSK9_C1"/>
</dbReference>
<dbReference type="EMBL" id="JAWDGP010006323">
    <property type="protein sequence ID" value="KAK3743227.1"/>
    <property type="molecule type" value="Genomic_DNA"/>
</dbReference>
<feature type="signal peptide" evidence="8">
    <location>
        <begin position="1"/>
        <end position="18"/>
    </location>
</feature>
<dbReference type="Gene3D" id="3.20.20.80">
    <property type="entry name" value="Glycosidases"/>
    <property type="match status" value="1"/>
</dbReference>
<keyword evidence="4" id="KW-0119">Carbohydrate metabolism</keyword>
<dbReference type="Proteomes" id="UP001283361">
    <property type="component" value="Unassembled WGS sequence"/>
</dbReference>
<dbReference type="Gene3D" id="2.60.120.260">
    <property type="entry name" value="Galactose-binding domain-like"/>
    <property type="match status" value="1"/>
</dbReference>
<dbReference type="PROSITE" id="PS51760">
    <property type="entry name" value="GH10_2"/>
    <property type="match status" value="1"/>
</dbReference>
<reference evidence="10" key="1">
    <citation type="journal article" date="2023" name="G3 (Bethesda)">
        <title>A reference genome for the long-term kleptoplast-retaining sea slug Elysia crispata morphotype clarki.</title>
        <authorList>
            <person name="Eastman K.E."/>
            <person name="Pendleton A.L."/>
            <person name="Shaikh M.A."/>
            <person name="Suttiyut T."/>
            <person name="Ogas R."/>
            <person name="Tomko P."/>
            <person name="Gavelis G."/>
            <person name="Widhalm J.R."/>
            <person name="Wisecaver J.H."/>
        </authorList>
    </citation>
    <scope>NUCLEOTIDE SEQUENCE</scope>
    <source>
        <strain evidence="10">ECLA1</strain>
    </source>
</reference>
<dbReference type="InterPro" id="IPR031158">
    <property type="entry name" value="GH10_AS"/>
</dbReference>